<keyword evidence="2" id="KW-0813">Transport</keyword>
<keyword evidence="4 8" id="KW-0812">Transmembrane</keyword>
<dbReference type="PROSITE" id="PS00216">
    <property type="entry name" value="SUGAR_TRANSPORT_1"/>
    <property type="match status" value="1"/>
</dbReference>
<feature type="transmembrane region" description="Helical" evidence="8">
    <location>
        <begin position="367"/>
        <end position="393"/>
    </location>
</feature>
<dbReference type="InterPro" id="IPR005829">
    <property type="entry name" value="Sugar_transporter_CS"/>
</dbReference>
<feature type="transmembrane region" description="Helical" evidence="8">
    <location>
        <begin position="277"/>
        <end position="299"/>
    </location>
</feature>
<keyword evidence="6 8" id="KW-0472">Membrane</keyword>
<dbReference type="Gene3D" id="1.20.1250.20">
    <property type="entry name" value="MFS general substrate transporter like domains"/>
    <property type="match status" value="1"/>
</dbReference>
<feature type="domain" description="Major facilitator superfamily (MFS) profile" evidence="9">
    <location>
        <begin position="24"/>
        <end position="503"/>
    </location>
</feature>
<feature type="transmembrane region" description="Helical" evidence="8">
    <location>
        <begin position="22"/>
        <end position="46"/>
    </location>
</feature>
<evidence type="ECO:0000259" key="9">
    <source>
        <dbReference type="PROSITE" id="PS50850"/>
    </source>
</evidence>
<dbReference type="GO" id="GO:0046677">
    <property type="term" value="P:response to antibiotic"/>
    <property type="evidence" value="ECO:0007669"/>
    <property type="project" value="UniProtKB-KW"/>
</dbReference>
<reference evidence="10 11" key="1">
    <citation type="submission" date="2019-09" db="EMBL/GenBank/DDBJ databases">
        <title>Genome Sequences of Streptomyces kaniharaensis ATCC 21070.</title>
        <authorList>
            <person name="Zhu W."/>
            <person name="De Crecy-Lagard V."/>
            <person name="Richards N.G."/>
        </authorList>
    </citation>
    <scope>NUCLEOTIDE SEQUENCE [LARGE SCALE GENOMIC DNA]</scope>
    <source>
        <strain evidence="10 11">SF-557</strain>
    </source>
</reference>
<comment type="subcellular location">
    <subcellularLocation>
        <location evidence="1">Cell membrane</location>
        <topology evidence="1">Multi-pass membrane protein</topology>
    </subcellularLocation>
</comment>
<dbReference type="Proteomes" id="UP000450000">
    <property type="component" value="Unassembled WGS sequence"/>
</dbReference>
<keyword evidence="5 8" id="KW-1133">Transmembrane helix</keyword>
<dbReference type="GO" id="GO:0005886">
    <property type="term" value="C:plasma membrane"/>
    <property type="evidence" value="ECO:0007669"/>
    <property type="project" value="UniProtKB-SubCell"/>
</dbReference>
<dbReference type="InterPro" id="IPR011701">
    <property type="entry name" value="MFS"/>
</dbReference>
<evidence type="ECO:0000256" key="6">
    <source>
        <dbReference type="ARBA" id="ARBA00023136"/>
    </source>
</evidence>
<dbReference type="GO" id="GO:0022857">
    <property type="term" value="F:transmembrane transporter activity"/>
    <property type="evidence" value="ECO:0007669"/>
    <property type="project" value="InterPro"/>
</dbReference>
<name>A0A6N7KU22_9ACTN</name>
<dbReference type="Gene3D" id="1.20.1720.10">
    <property type="entry name" value="Multidrug resistance protein D"/>
    <property type="match status" value="1"/>
</dbReference>
<feature type="transmembrane region" description="Helical" evidence="8">
    <location>
        <begin position="344"/>
        <end position="361"/>
    </location>
</feature>
<dbReference type="CDD" id="cd17321">
    <property type="entry name" value="MFS_MMR_MDR_like"/>
    <property type="match status" value="1"/>
</dbReference>
<dbReference type="EMBL" id="WBOF01000001">
    <property type="protein sequence ID" value="MQS14931.1"/>
    <property type="molecule type" value="Genomic_DNA"/>
</dbReference>
<feature type="transmembrane region" description="Helical" evidence="8">
    <location>
        <begin position="66"/>
        <end position="83"/>
    </location>
</feature>
<dbReference type="NCBIfam" id="TIGR00711">
    <property type="entry name" value="efflux_EmrB"/>
    <property type="match status" value="1"/>
</dbReference>
<gene>
    <name evidence="10" type="ORF">F7Q99_22370</name>
</gene>
<feature type="transmembrane region" description="Helical" evidence="8">
    <location>
        <begin position="311"/>
        <end position="332"/>
    </location>
</feature>
<dbReference type="PANTHER" id="PTHR42718">
    <property type="entry name" value="MAJOR FACILITATOR SUPERFAMILY MULTIDRUG TRANSPORTER MFSC"/>
    <property type="match status" value="1"/>
</dbReference>
<dbReference type="AlphaFoldDB" id="A0A6N7KU22"/>
<evidence type="ECO:0000313" key="11">
    <source>
        <dbReference type="Proteomes" id="UP000450000"/>
    </source>
</evidence>
<feature type="transmembrane region" description="Helical" evidence="8">
    <location>
        <begin position="177"/>
        <end position="197"/>
    </location>
</feature>
<feature type="transmembrane region" description="Helical" evidence="8">
    <location>
        <begin position="480"/>
        <end position="499"/>
    </location>
</feature>
<comment type="caution">
    <text evidence="10">The sequence shown here is derived from an EMBL/GenBank/DDBJ whole genome shotgun (WGS) entry which is preliminary data.</text>
</comment>
<feature type="transmembrane region" description="Helical" evidence="8">
    <location>
        <begin position="90"/>
        <end position="109"/>
    </location>
</feature>
<feature type="transmembrane region" description="Helical" evidence="8">
    <location>
        <begin position="241"/>
        <end position="257"/>
    </location>
</feature>
<feature type="transmembrane region" description="Helical" evidence="8">
    <location>
        <begin position="209"/>
        <end position="229"/>
    </location>
</feature>
<proteinExistence type="predicted"/>
<dbReference type="Pfam" id="PF07690">
    <property type="entry name" value="MFS_1"/>
    <property type="match status" value="1"/>
</dbReference>
<dbReference type="InterPro" id="IPR004638">
    <property type="entry name" value="EmrB-like"/>
</dbReference>
<organism evidence="10 11">
    <name type="scientific">Streptomyces kaniharaensis</name>
    <dbReference type="NCBI Taxonomy" id="212423"/>
    <lineage>
        <taxon>Bacteria</taxon>
        <taxon>Bacillati</taxon>
        <taxon>Actinomycetota</taxon>
        <taxon>Actinomycetes</taxon>
        <taxon>Kitasatosporales</taxon>
        <taxon>Streptomycetaceae</taxon>
        <taxon>Streptomyces</taxon>
    </lineage>
</organism>
<evidence type="ECO:0000256" key="3">
    <source>
        <dbReference type="ARBA" id="ARBA00022475"/>
    </source>
</evidence>
<sequence length="523" mass="53647">MSNQPQGGGGAVADHKAQPRKWAILAVLAVAVFVVSIDSTILNVALPTLGETLKASTDQLQWMVDAYSLAMAGLLLMSGALSDRFGRKRLLILGLLLFGVASVAAAVSTEAWQLIAARAVMGVGASAFMPGTLSILVHVFPEDEREKAIGIWGAVTALGVVFGPLLGGVLLDHFWWGAVYLINVLVVAVSVFGALVLVPESTDPGAHPLDVLSTLLSVIGVTALVYGVIEQPHFGWGSPRVLAGLIGGGVTLVLFFVRQATARHPMVDLKIVRNTRFLGSSGTMAVLMFSLTGILFVLTQELQLRLDFSPLLAGAAILPAAGALMIASPLSAVLSKAIGTRNTVVVALLVFAAGFGTLAQFTKDQGYLAIAVAMVLLGIGMGLSQPIVNDVLMSAGPKEQSGLLSSMNDTVQELGSAFGIAVVGSVLAARYSSAYELPGKTAASHSLGEAVVATQGMPKDAAAATVHAAKSAFDSAFSTSSLVCAGVALLGAVAAMVLLPARLRTPGADAEAEQAPAEPVLAV</sequence>
<dbReference type="PANTHER" id="PTHR42718:SF42">
    <property type="entry name" value="EXPORT PROTEIN"/>
    <property type="match status" value="1"/>
</dbReference>
<evidence type="ECO:0000256" key="7">
    <source>
        <dbReference type="ARBA" id="ARBA00023251"/>
    </source>
</evidence>
<feature type="transmembrane region" description="Helical" evidence="8">
    <location>
        <begin position="115"/>
        <end position="137"/>
    </location>
</feature>
<keyword evidence="3" id="KW-1003">Cell membrane</keyword>
<feature type="transmembrane region" description="Helical" evidence="8">
    <location>
        <begin position="149"/>
        <end position="171"/>
    </location>
</feature>
<dbReference type="PRINTS" id="PR01036">
    <property type="entry name" value="TCRTETB"/>
</dbReference>
<evidence type="ECO:0000256" key="1">
    <source>
        <dbReference type="ARBA" id="ARBA00004651"/>
    </source>
</evidence>
<accession>A0A6N7KU22</accession>
<evidence type="ECO:0000256" key="8">
    <source>
        <dbReference type="SAM" id="Phobius"/>
    </source>
</evidence>
<dbReference type="OrthoDB" id="9781469at2"/>
<evidence type="ECO:0000256" key="5">
    <source>
        <dbReference type="ARBA" id="ARBA00022989"/>
    </source>
</evidence>
<evidence type="ECO:0000256" key="4">
    <source>
        <dbReference type="ARBA" id="ARBA00022692"/>
    </source>
</evidence>
<keyword evidence="7" id="KW-0046">Antibiotic resistance</keyword>
<dbReference type="InterPro" id="IPR020846">
    <property type="entry name" value="MFS_dom"/>
</dbReference>
<protein>
    <submittedName>
        <fullName evidence="10">MFS transporter</fullName>
    </submittedName>
</protein>
<dbReference type="SUPFAM" id="SSF103473">
    <property type="entry name" value="MFS general substrate transporter"/>
    <property type="match status" value="2"/>
</dbReference>
<dbReference type="PROSITE" id="PS50850">
    <property type="entry name" value="MFS"/>
    <property type="match status" value="1"/>
</dbReference>
<dbReference type="InterPro" id="IPR036259">
    <property type="entry name" value="MFS_trans_sf"/>
</dbReference>
<keyword evidence="11" id="KW-1185">Reference proteome</keyword>
<evidence type="ECO:0000313" key="10">
    <source>
        <dbReference type="EMBL" id="MQS14931.1"/>
    </source>
</evidence>
<evidence type="ECO:0000256" key="2">
    <source>
        <dbReference type="ARBA" id="ARBA00022448"/>
    </source>
</evidence>